<dbReference type="RefSeq" id="WP_344702293.1">
    <property type="nucleotide sequence ID" value="NZ_BAAAZT010000023.1"/>
</dbReference>
<organism evidence="1 2">
    <name type="scientific">Halomonas cibimaris</name>
    <dbReference type="NCBI Taxonomy" id="657012"/>
    <lineage>
        <taxon>Bacteria</taxon>
        <taxon>Pseudomonadati</taxon>
        <taxon>Pseudomonadota</taxon>
        <taxon>Gammaproteobacteria</taxon>
        <taxon>Oceanospirillales</taxon>
        <taxon>Halomonadaceae</taxon>
        <taxon>Halomonas</taxon>
    </lineage>
</organism>
<keyword evidence="2" id="KW-1185">Reference proteome</keyword>
<evidence type="ECO:0000313" key="1">
    <source>
        <dbReference type="EMBL" id="GAA3898629.1"/>
    </source>
</evidence>
<proteinExistence type="predicted"/>
<dbReference type="Proteomes" id="UP001500133">
    <property type="component" value="Unassembled WGS sequence"/>
</dbReference>
<name>A0ABP7LEA4_9GAMM</name>
<protein>
    <recommendedName>
        <fullName evidence="3">Flagellin</fullName>
    </recommendedName>
</protein>
<evidence type="ECO:0008006" key="3">
    <source>
        <dbReference type="Google" id="ProtNLM"/>
    </source>
</evidence>
<comment type="caution">
    <text evidence="1">The sequence shown here is derived from an EMBL/GenBank/DDBJ whole genome shotgun (WGS) entry which is preliminary data.</text>
</comment>
<reference evidence="2" key="1">
    <citation type="journal article" date="2019" name="Int. J. Syst. Evol. Microbiol.">
        <title>The Global Catalogue of Microorganisms (GCM) 10K type strain sequencing project: providing services to taxonomists for standard genome sequencing and annotation.</title>
        <authorList>
            <consortium name="The Broad Institute Genomics Platform"/>
            <consortium name="The Broad Institute Genome Sequencing Center for Infectious Disease"/>
            <person name="Wu L."/>
            <person name="Ma J."/>
        </authorList>
    </citation>
    <scope>NUCLEOTIDE SEQUENCE [LARGE SCALE GENOMIC DNA]</scope>
    <source>
        <strain evidence="2">JCM 16914</strain>
    </source>
</reference>
<dbReference type="EMBL" id="BAAAZT010000023">
    <property type="protein sequence ID" value="GAA3898629.1"/>
    <property type="molecule type" value="Genomic_DNA"/>
</dbReference>
<evidence type="ECO:0000313" key="2">
    <source>
        <dbReference type="Proteomes" id="UP001500133"/>
    </source>
</evidence>
<gene>
    <name evidence="1" type="ORF">GCM10022228_06630</name>
</gene>
<sequence>MLEGASGAAKGVEDAMAKGSAATSYAFKSASESVRESMISDQRSDYEKEIADLTATVDKTKGLLSKVNALQNAETALENAAEAVDAAEAENLGEMAKFGKVNGDVTVTSDYQDKTDFVVKTNGGATTYIKVNSDGDLVITADGKGLEGIDALFATAKAEYNTNVTQDNAVDKINSAAEAVMNAEADSTDASTNITAPAVTDGEAADVDLSNVINTKAPDSLALITEQEALVSFNEAVADYTAAKALNDGLDAKDQAITDADEAISELGYELTDGTAGTDDNDLFLYESGSDETITGFGSDGEDRLFIGTDFTFNEGDVDTDGDDSALEVFFTQDGNDVTITLETADFGSNAATQEVDEITLAGVNVDDLQFDGGYIVGGTAADIA</sequence>
<accession>A0ABP7LEA4</accession>